<feature type="region of interest" description="Disordered" evidence="6">
    <location>
        <begin position="69"/>
        <end position="97"/>
    </location>
</feature>
<evidence type="ECO:0000256" key="1">
    <source>
        <dbReference type="ARBA" id="ARBA00022741"/>
    </source>
</evidence>
<dbReference type="InterPro" id="IPR011545">
    <property type="entry name" value="DEAD/DEAH_box_helicase_dom"/>
</dbReference>
<evidence type="ECO:0000259" key="9">
    <source>
        <dbReference type="PROSITE" id="PS51194"/>
    </source>
</evidence>
<dbReference type="InterPro" id="IPR014001">
    <property type="entry name" value="Helicase_ATP-bd"/>
</dbReference>
<protein>
    <submittedName>
        <fullName evidence="10">Nucleolar rna helicase 2-like</fullName>
    </submittedName>
</protein>
<feature type="compositionally biased region" description="Basic and acidic residues" evidence="6">
    <location>
        <begin position="702"/>
        <end position="714"/>
    </location>
</feature>
<keyword evidence="5" id="KW-0694">RNA-binding</keyword>
<sequence length="944" mass="107899">MQSNRDQEHLRKKPEGKETYLKGEKTLDENGIESKIVLEDKQVYKLVDLYDATEKRSSPMTEIVVNTKEIEDDLDQQDSDQDMQQKANIKPNSKNSYSIVVPSDKISKISKGIFQQSFTHTLDKDEESLSQVKKRDLKSESKSRISSQLQFDDCSNEDQQEDHKVGHQQDTKQKGSASCTDDEADKGSFERFPEISQVTVNNLKSRGIKYLFPVQQQCFYPIYDGEDVIGRDLTGSGKTLAFALPLVEKFREQKLLGTRKLQAIVLAPTRELAVQVQNEFARLKDRDDEYSTVTVYGGVSIEPQISALKRGVEFFVGTTGRVLDHIERGNIDFSSIKTVILDEADQMLKLGFKEDVEKILLIIKQNITRTLQICMFSATIPQWVKEIAIEHMREQFLFMDLAKDLKNKTAQKVRHLAISCPYYLKERVLIDLLSVYGEGGRAIVFTQTKADANSLIQNPIFERREIEVMHGDIPQFTREQTLKKFREGKIKYLVATDVASRGLDIPNVELIVQVEPPKDVETYIHRSGRTARAGKEGTCITFFSNKTSHLMEQIEMTCGIQFDHIQAPSKEEVMRVQSTSAPRDNHGYQGQSREPFQYKSDTDRSQGIQRNKRDDNGRFVDALDEKRSGFQRNQGFINKENFSNNIQSRGYQGGNSNHSEKSFPSRGRGHSNFINQQSRNPDQVSMNSRGRGFGGPGYRNMGDGRSDAGFDGKSMKSSASFAYSTPQSTPHYSENDSYRVSIPQHRQMDSKQVNGGFHKGFHQNSAAVSREEEKSGQTRVYMGNLHFACREEELMNLFRENRLRVVSVVFHRDQETGRSRGTGICEFQTARDAQFAIQNLNGFEYNGRPINFKQYQQPQQFQQERGAIGQNRDFGNGNHHFKKQYNGVEEQEHPRIQPRESNRGFEVGMNAQRGRGQMSTNFGNRDQLEQRPQFRGRGQAMPRY</sequence>
<dbReference type="GO" id="GO:0003724">
    <property type="term" value="F:RNA helicase activity"/>
    <property type="evidence" value="ECO:0007669"/>
    <property type="project" value="TreeGrafter"/>
</dbReference>
<dbReference type="SMART" id="SM00490">
    <property type="entry name" value="HELICc"/>
    <property type="match status" value="1"/>
</dbReference>
<feature type="compositionally biased region" description="Basic and acidic residues" evidence="6">
    <location>
        <begin position="161"/>
        <end position="173"/>
    </location>
</feature>
<feature type="region of interest" description="Disordered" evidence="6">
    <location>
        <begin position="1"/>
        <end position="24"/>
    </location>
</feature>
<evidence type="ECO:0000256" key="3">
    <source>
        <dbReference type="ARBA" id="ARBA00022806"/>
    </source>
</evidence>
<gene>
    <name evidence="10" type="primary">Contig10120.g10811</name>
    <name evidence="10" type="ORF">STYLEM_3332</name>
</gene>
<dbReference type="Pfam" id="PF00076">
    <property type="entry name" value="RRM_1"/>
    <property type="match status" value="1"/>
</dbReference>
<dbReference type="InterPro" id="IPR035979">
    <property type="entry name" value="RBD_domain_sf"/>
</dbReference>
<proteinExistence type="predicted"/>
<feature type="compositionally biased region" description="Basic and acidic residues" evidence="6">
    <location>
        <begin position="133"/>
        <end position="143"/>
    </location>
</feature>
<feature type="compositionally biased region" description="Basic and acidic residues" evidence="6">
    <location>
        <begin position="611"/>
        <end position="628"/>
    </location>
</feature>
<feature type="region of interest" description="Disordered" evidence="6">
    <location>
        <begin position="914"/>
        <end position="944"/>
    </location>
</feature>
<feature type="domain" description="RRM" evidence="7">
    <location>
        <begin position="778"/>
        <end position="857"/>
    </location>
</feature>
<dbReference type="SUPFAM" id="SSF54928">
    <property type="entry name" value="RNA-binding domain, RBD"/>
    <property type="match status" value="1"/>
</dbReference>
<dbReference type="SMART" id="SM00487">
    <property type="entry name" value="DEXDc"/>
    <property type="match status" value="1"/>
</dbReference>
<dbReference type="GO" id="GO:0005829">
    <property type="term" value="C:cytosol"/>
    <property type="evidence" value="ECO:0007669"/>
    <property type="project" value="TreeGrafter"/>
</dbReference>
<dbReference type="InterPro" id="IPR001650">
    <property type="entry name" value="Helicase_C-like"/>
</dbReference>
<feature type="compositionally biased region" description="Polar residues" evidence="6">
    <location>
        <begin position="86"/>
        <end position="97"/>
    </location>
</feature>
<dbReference type="PROSITE" id="PS51192">
    <property type="entry name" value="HELICASE_ATP_BIND_1"/>
    <property type="match status" value="1"/>
</dbReference>
<dbReference type="GO" id="GO:0016787">
    <property type="term" value="F:hydrolase activity"/>
    <property type="evidence" value="ECO:0007669"/>
    <property type="project" value="UniProtKB-KW"/>
</dbReference>
<evidence type="ECO:0000313" key="11">
    <source>
        <dbReference type="Proteomes" id="UP000039865"/>
    </source>
</evidence>
<keyword evidence="4" id="KW-0067">ATP-binding</keyword>
<keyword evidence="2" id="KW-0378">Hydrolase</keyword>
<dbReference type="PROSITE" id="PS50102">
    <property type="entry name" value="RRM"/>
    <property type="match status" value="1"/>
</dbReference>
<dbReference type="InterPro" id="IPR050079">
    <property type="entry name" value="DEAD_box_RNA_helicase"/>
</dbReference>
<evidence type="ECO:0000256" key="5">
    <source>
        <dbReference type="PROSITE-ProRule" id="PRU00176"/>
    </source>
</evidence>
<evidence type="ECO:0000313" key="10">
    <source>
        <dbReference type="EMBL" id="CDW74353.1"/>
    </source>
</evidence>
<evidence type="ECO:0000256" key="6">
    <source>
        <dbReference type="SAM" id="MobiDB-lite"/>
    </source>
</evidence>
<feature type="compositionally biased region" description="Polar residues" evidence="6">
    <location>
        <begin position="715"/>
        <end position="732"/>
    </location>
</feature>
<dbReference type="SUPFAM" id="SSF52540">
    <property type="entry name" value="P-loop containing nucleoside triphosphate hydrolases"/>
    <property type="match status" value="1"/>
</dbReference>
<evidence type="ECO:0000259" key="8">
    <source>
        <dbReference type="PROSITE" id="PS51192"/>
    </source>
</evidence>
<dbReference type="InParanoid" id="A0A077ZYW9"/>
<feature type="region of interest" description="Disordered" evidence="6">
    <location>
        <begin position="125"/>
        <end position="186"/>
    </location>
</feature>
<dbReference type="Gene3D" id="3.40.50.300">
    <property type="entry name" value="P-loop containing nucleotide triphosphate hydrolases"/>
    <property type="match status" value="2"/>
</dbReference>
<dbReference type="PANTHER" id="PTHR47959:SF1">
    <property type="entry name" value="ATP-DEPENDENT RNA HELICASE DBPA"/>
    <property type="match status" value="1"/>
</dbReference>
<dbReference type="OrthoDB" id="4255at2759"/>
<feature type="domain" description="Helicase C-terminal" evidence="9">
    <location>
        <begin position="428"/>
        <end position="573"/>
    </location>
</feature>
<dbReference type="AlphaFoldDB" id="A0A077ZYW9"/>
<dbReference type="InterPro" id="IPR044742">
    <property type="entry name" value="DEAD/DEAH_RhlB"/>
</dbReference>
<reference evidence="10 11" key="1">
    <citation type="submission" date="2014-06" db="EMBL/GenBank/DDBJ databases">
        <authorList>
            <person name="Swart Estienne"/>
        </authorList>
    </citation>
    <scope>NUCLEOTIDE SEQUENCE [LARGE SCALE GENOMIC DNA]</scope>
    <source>
        <strain evidence="10 11">130c</strain>
    </source>
</reference>
<accession>A0A077ZYW9</accession>
<evidence type="ECO:0000256" key="2">
    <source>
        <dbReference type="ARBA" id="ARBA00022801"/>
    </source>
</evidence>
<dbReference type="InterPro" id="IPR012677">
    <property type="entry name" value="Nucleotide-bd_a/b_plait_sf"/>
</dbReference>
<dbReference type="Proteomes" id="UP000039865">
    <property type="component" value="Unassembled WGS sequence"/>
</dbReference>
<feature type="compositionally biased region" description="Polar residues" evidence="6">
    <location>
        <begin position="630"/>
        <end position="657"/>
    </location>
</feature>
<feature type="compositionally biased region" description="Polar residues" evidence="6">
    <location>
        <begin position="672"/>
        <end position="688"/>
    </location>
</feature>
<feature type="domain" description="Helicase ATP-binding" evidence="8">
    <location>
        <begin position="219"/>
        <end position="398"/>
    </location>
</feature>
<feature type="region of interest" description="Disordered" evidence="6">
    <location>
        <begin position="571"/>
        <end position="735"/>
    </location>
</feature>
<dbReference type="GO" id="GO:0005524">
    <property type="term" value="F:ATP binding"/>
    <property type="evidence" value="ECO:0007669"/>
    <property type="project" value="UniProtKB-KW"/>
</dbReference>
<dbReference type="Gene3D" id="3.30.70.330">
    <property type="match status" value="1"/>
</dbReference>
<dbReference type="Pfam" id="PF00271">
    <property type="entry name" value="Helicase_C"/>
    <property type="match status" value="1"/>
</dbReference>
<dbReference type="GO" id="GO:0003723">
    <property type="term" value="F:RNA binding"/>
    <property type="evidence" value="ECO:0007669"/>
    <property type="project" value="UniProtKB-UniRule"/>
</dbReference>
<dbReference type="InterPro" id="IPR027417">
    <property type="entry name" value="P-loop_NTPase"/>
</dbReference>
<keyword evidence="11" id="KW-1185">Reference proteome</keyword>
<organism evidence="10 11">
    <name type="scientific">Stylonychia lemnae</name>
    <name type="common">Ciliate</name>
    <dbReference type="NCBI Taxonomy" id="5949"/>
    <lineage>
        <taxon>Eukaryota</taxon>
        <taxon>Sar</taxon>
        <taxon>Alveolata</taxon>
        <taxon>Ciliophora</taxon>
        <taxon>Intramacronucleata</taxon>
        <taxon>Spirotrichea</taxon>
        <taxon>Stichotrichia</taxon>
        <taxon>Sporadotrichida</taxon>
        <taxon>Oxytrichidae</taxon>
        <taxon>Stylonychinae</taxon>
        <taxon>Stylonychia</taxon>
    </lineage>
</organism>
<dbReference type="CDD" id="cd00268">
    <property type="entry name" value="DEADc"/>
    <property type="match status" value="1"/>
</dbReference>
<feature type="compositionally biased region" description="Polar residues" evidence="6">
    <location>
        <begin position="576"/>
        <end position="594"/>
    </location>
</feature>
<evidence type="ECO:0000259" key="7">
    <source>
        <dbReference type="PROSITE" id="PS50102"/>
    </source>
</evidence>
<evidence type="ECO:0000256" key="4">
    <source>
        <dbReference type="ARBA" id="ARBA00022840"/>
    </source>
</evidence>
<dbReference type="SMART" id="SM00360">
    <property type="entry name" value="RRM"/>
    <property type="match status" value="1"/>
</dbReference>
<dbReference type="CDD" id="cd18787">
    <property type="entry name" value="SF2_C_DEAD"/>
    <property type="match status" value="1"/>
</dbReference>
<dbReference type="EMBL" id="CCKQ01003225">
    <property type="protein sequence ID" value="CDW74353.1"/>
    <property type="molecule type" value="Genomic_DNA"/>
</dbReference>
<dbReference type="FunCoup" id="A0A077ZYW9">
    <property type="interactions" value="297"/>
</dbReference>
<dbReference type="InterPro" id="IPR000504">
    <property type="entry name" value="RRM_dom"/>
</dbReference>
<dbReference type="Pfam" id="PF00270">
    <property type="entry name" value="DEAD"/>
    <property type="match status" value="1"/>
</dbReference>
<name>A0A077ZYW9_STYLE</name>
<keyword evidence="3 10" id="KW-0347">Helicase</keyword>
<keyword evidence="1" id="KW-0547">Nucleotide-binding</keyword>
<feature type="compositionally biased region" description="Acidic residues" evidence="6">
    <location>
        <begin position="70"/>
        <end position="81"/>
    </location>
</feature>
<dbReference type="PROSITE" id="PS51194">
    <property type="entry name" value="HELICASE_CTER"/>
    <property type="match status" value="1"/>
</dbReference>
<dbReference type="PANTHER" id="PTHR47959">
    <property type="entry name" value="ATP-DEPENDENT RNA HELICASE RHLE-RELATED"/>
    <property type="match status" value="1"/>
</dbReference>